<keyword evidence="1 5" id="KW-0963">Cytoplasm</keyword>
<dbReference type="OrthoDB" id="9796140at2"/>
<evidence type="ECO:0000259" key="6">
    <source>
        <dbReference type="SMART" id="SM00732"/>
    </source>
</evidence>
<sequence length="159" mass="17788">MNRDKTQQSAIDLPLNATLLGFDFGLKRIGIASGQRVTSSASTLITLESRNNKPDWEAIGSLIEEWRPAALIVGEPCHLNGEESEITLAARRFSRQLHGRFNLPVYMMDERLSSQEAERITREARRAGRKGRVNKGDIDKLAAQIILQSWLDSQQGITT</sequence>
<dbReference type="GO" id="GO:0016788">
    <property type="term" value="F:hydrolase activity, acting on ester bonds"/>
    <property type="evidence" value="ECO:0007669"/>
    <property type="project" value="UniProtKB-UniRule"/>
</dbReference>
<organism evidence="7 8">
    <name type="scientific">Solemya pervernicosa gill symbiont</name>
    <dbReference type="NCBI Taxonomy" id="642797"/>
    <lineage>
        <taxon>Bacteria</taxon>
        <taxon>Pseudomonadati</taxon>
        <taxon>Pseudomonadota</taxon>
        <taxon>Gammaproteobacteria</taxon>
        <taxon>sulfur-oxidizing symbionts</taxon>
    </lineage>
</organism>
<keyword evidence="7" id="KW-0347">Helicase</keyword>
<dbReference type="CDD" id="cd16964">
    <property type="entry name" value="YqgF"/>
    <property type="match status" value="1"/>
</dbReference>
<reference evidence="7 8" key="1">
    <citation type="submission" date="2016-11" db="EMBL/GenBank/DDBJ databases">
        <title>Mixed transmission modes and dynamic genome evolution in an obligate animal-bacterial symbiosis.</title>
        <authorList>
            <person name="Russell S.L."/>
            <person name="Corbett-Detig R.B."/>
            <person name="Cavanaugh C.M."/>
        </authorList>
    </citation>
    <scope>NUCLEOTIDE SEQUENCE [LARGE SCALE GENOMIC DNA]</scope>
    <source>
        <strain evidence="7">Sveles-Q1</strain>
    </source>
</reference>
<dbReference type="Proteomes" id="UP000191110">
    <property type="component" value="Unassembled WGS sequence"/>
</dbReference>
<evidence type="ECO:0000256" key="1">
    <source>
        <dbReference type="ARBA" id="ARBA00022490"/>
    </source>
</evidence>
<comment type="function">
    <text evidence="5">Could be a nuclease involved in processing of the 5'-end of pre-16S rRNA.</text>
</comment>
<name>A0A1T2L9Z3_9GAMM</name>
<gene>
    <name evidence="7" type="ORF">BOW53_01800</name>
</gene>
<comment type="similarity">
    <text evidence="5">Belongs to the YqgF HJR family.</text>
</comment>
<dbReference type="InterPro" id="IPR005227">
    <property type="entry name" value="YqgF"/>
</dbReference>
<dbReference type="AlphaFoldDB" id="A0A1T2L9Z3"/>
<dbReference type="Gene3D" id="3.30.420.140">
    <property type="entry name" value="YqgF/RNase H-like domain"/>
    <property type="match status" value="1"/>
</dbReference>
<dbReference type="InterPro" id="IPR037027">
    <property type="entry name" value="YqgF/RNaseH-like_dom_sf"/>
</dbReference>
<evidence type="ECO:0000256" key="2">
    <source>
        <dbReference type="ARBA" id="ARBA00022517"/>
    </source>
</evidence>
<proteinExistence type="inferred from homology"/>
<keyword evidence="7" id="KW-0067">ATP-binding</keyword>
<dbReference type="RefSeq" id="WP_078482420.1">
    <property type="nucleotide sequence ID" value="NZ_MPRL01000004.1"/>
</dbReference>
<dbReference type="GO" id="GO:0005829">
    <property type="term" value="C:cytosol"/>
    <property type="evidence" value="ECO:0007669"/>
    <property type="project" value="TreeGrafter"/>
</dbReference>
<dbReference type="EMBL" id="MPRL01000004">
    <property type="protein sequence ID" value="OOZ41928.1"/>
    <property type="molecule type" value="Genomic_DNA"/>
</dbReference>
<dbReference type="EC" id="3.1.-.-" evidence="5"/>
<evidence type="ECO:0000256" key="4">
    <source>
        <dbReference type="ARBA" id="ARBA00022801"/>
    </source>
</evidence>
<evidence type="ECO:0000313" key="7">
    <source>
        <dbReference type="EMBL" id="OOZ41928.1"/>
    </source>
</evidence>
<dbReference type="PANTHER" id="PTHR33317">
    <property type="entry name" value="POLYNUCLEOTIDYL TRANSFERASE, RIBONUCLEASE H-LIKE SUPERFAMILY PROTEIN"/>
    <property type="match status" value="1"/>
</dbReference>
<evidence type="ECO:0000313" key="8">
    <source>
        <dbReference type="Proteomes" id="UP000191110"/>
    </source>
</evidence>
<dbReference type="NCBIfam" id="TIGR00250">
    <property type="entry name" value="RNAse_H_YqgF"/>
    <property type="match status" value="1"/>
</dbReference>
<keyword evidence="4 5" id="KW-0378">Hydrolase</keyword>
<dbReference type="GO" id="GO:0004386">
    <property type="term" value="F:helicase activity"/>
    <property type="evidence" value="ECO:0007669"/>
    <property type="project" value="UniProtKB-KW"/>
</dbReference>
<comment type="caution">
    <text evidence="7">The sequence shown here is derived from an EMBL/GenBank/DDBJ whole genome shotgun (WGS) entry which is preliminary data.</text>
</comment>
<dbReference type="Pfam" id="PF03652">
    <property type="entry name" value="RuvX"/>
    <property type="match status" value="1"/>
</dbReference>
<dbReference type="InterPro" id="IPR012337">
    <property type="entry name" value="RNaseH-like_sf"/>
</dbReference>
<keyword evidence="3 5" id="KW-0540">Nuclease</keyword>
<keyword evidence="8" id="KW-1185">Reference proteome</keyword>
<comment type="subcellular location">
    <subcellularLocation>
        <location evidence="5">Cytoplasm</location>
    </subcellularLocation>
</comment>
<keyword evidence="2 5" id="KW-0690">Ribosome biogenesis</keyword>
<protein>
    <recommendedName>
        <fullName evidence="5">Putative pre-16S rRNA nuclease</fullName>
        <ecNumber evidence="5">3.1.-.-</ecNumber>
    </recommendedName>
</protein>
<evidence type="ECO:0000256" key="5">
    <source>
        <dbReference type="HAMAP-Rule" id="MF_00651"/>
    </source>
</evidence>
<dbReference type="InterPro" id="IPR006641">
    <property type="entry name" value="YqgF/RNaseH-like_dom"/>
</dbReference>
<accession>A0A1T2L9Z3</accession>
<dbReference type="HAMAP" id="MF_00651">
    <property type="entry name" value="Nuclease_YqgF"/>
    <property type="match status" value="1"/>
</dbReference>
<dbReference type="PANTHER" id="PTHR33317:SF4">
    <property type="entry name" value="POLYNUCLEOTIDYL TRANSFERASE, RIBONUCLEASE H-LIKE SUPERFAMILY PROTEIN"/>
    <property type="match status" value="1"/>
</dbReference>
<evidence type="ECO:0000256" key="3">
    <source>
        <dbReference type="ARBA" id="ARBA00022722"/>
    </source>
</evidence>
<keyword evidence="7" id="KW-0547">Nucleotide-binding</keyword>
<feature type="domain" description="YqgF/RNase H-like" evidence="6">
    <location>
        <begin position="17"/>
        <end position="117"/>
    </location>
</feature>
<dbReference type="SMART" id="SM00732">
    <property type="entry name" value="YqgFc"/>
    <property type="match status" value="1"/>
</dbReference>
<dbReference type="GO" id="GO:0004518">
    <property type="term" value="F:nuclease activity"/>
    <property type="evidence" value="ECO:0007669"/>
    <property type="project" value="UniProtKB-KW"/>
</dbReference>
<dbReference type="SUPFAM" id="SSF53098">
    <property type="entry name" value="Ribonuclease H-like"/>
    <property type="match status" value="1"/>
</dbReference>
<dbReference type="GO" id="GO:0000967">
    <property type="term" value="P:rRNA 5'-end processing"/>
    <property type="evidence" value="ECO:0007669"/>
    <property type="project" value="UniProtKB-UniRule"/>
</dbReference>